<keyword evidence="1" id="KW-0489">Methyltransferase</keyword>
<reference evidence="6 7" key="1">
    <citation type="journal article" date="2024" name="IMA Fungus">
        <title>IMA Genome - F19 : A genome assembly and annotation guide to empower mycologists, including annotated draft genome sequences of Ceratocystis pirilliformis, Diaporthe australafricana, Fusarium ophioides, Paecilomyces lecythidis, and Sporothrix stenoceras.</title>
        <authorList>
            <person name="Aylward J."/>
            <person name="Wilson A.M."/>
            <person name="Visagie C.M."/>
            <person name="Spraker J."/>
            <person name="Barnes I."/>
            <person name="Buitendag C."/>
            <person name="Ceriani C."/>
            <person name="Del Mar Angel L."/>
            <person name="du Plessis D."/>
            <person name="Fuchs T."/>
            <person name="Gasser K."/>
            <person name="Kramer D."/>
            <person name="Li W."/>
            <person name="Munsamy K."/>
            <person name="Piso A."/>
            <person name="Price J.L."/>
            <person name="Sonnekus B."/>
            <person name="Thomas C."/>
            <person name="van der Nest A."/>
            <person name="van Dijk A."/>
            <person name="van Heerden A."/>
            <person name="van Vuuren N."/>
            <person name="Yilmaz N."/>
            <person name="Duong T.A."/>
            <person name="van der Merwe N.A."/>
            <person name="Wingfield M.J."/>
            <person name="Wingfield B.D."/>
        </authorList>
    </citation>
    <scope>NUCLEOTIDE SEQUENCE [LARGE SCALE GENOMIC DNA]</scope>
    <source>
        <strain evidence="6 7">CMW 18300</strain>
    </source>
</reference>
<evidence type="ECO:0000256" key="1">
    <source>
        <dbReference type="ARBA" id="ARBA00022603"/>
    </source>
</evidence>
<evidence type="ECO:0000259" key="4">
    <source>
        <dbReference type="Pfam" id="PF00891"/>
    </source>
</evidence>
<evidence type="ECO:0000313" key="7">
    <source>
        <dbReference type="Proteomes" id="UP001583177"/>
    </source>
</evidence>
<dbReference type="PANTHER" id="PTHR43712:SF2">
    <property type="entry name" value="O-METHYLTRANSFERASE CICE"/>
    <property type="match status" value="1"/>
</dbReference>
<name>A0ABR3WZP6_9PEZI</name>
<dbReference type="Gene3D" id="1.10.10.10">
    <property type="entry name" value="Winged helix-like DNA-binding domain superfamily/Winged helix DNA-binding domain"/>
    <property type="match status" value="1"/>
</dbReference>
<feature type="domain" description="O-methyltransferase dimerisation" evidence="5">
    <location>
        <begin position="73"/>
        <end position="159"/>
    </location>
</feature>
<gene>
    <name evidence="6" type="ORF">Daus18300_005793</name>
</gene>
<dbReference type="Gene3D" id="3.40.50.150">
    <property type="entry name" value="Vaccinia Virus protein VP39"/>
    <property type="match status" value="1"/>
</dbReference>
<sequence>MEAELDQLLASAKQAARALEGPLAPLVDDALRLSQNPDSQSQSGALRAKILDTIQTLGRIQQALAPPQVAFMDAIFAATNTQILVCAARYGLADILHSRGPLAVPELAAACGMDAAACGQIVRYLVEMGFFSLKHTNSSGAGDGGVPAVVVDNNRTSQLLRTDHWTTWHNWVGLYAGEHYDILPRLPDAVAQGQRRTAAQLFYDTDEPIYEVMERMGTTAAFHRAIGAFSIAEAPGLLADYPWAEVRDEVVTDIGAGAGDFVWHYLRAFPAARAAAFELPQTAELIRTRFESAGDDVRGRLVEVGGGDFFKNALPRSAVYFLKFVFHNWDDEHCVTLLKRIRESMVLKPGVSRVVVGEHIILDGKLGSFARYADIRMLSRVKNRERTLEEYRVIAERGGFTLHEVVSPRGCLTQVMDLRPV</sequence>
<accession>A0ABR3WZP6</accession>
<dbReference type="InterPro" id="IPR016461">
    <property type="entry name" value="COMT-like"/>
</dbReference>
<dbReference type="InterPro" id="IPR029063">
    <property type="entry name" value="SAM-dependent_MTases_sf"/>
</dbReference>
<dbReference type="PROSITE" id="PS51683">
    <property type="entry name" value="SAM_OMT_II"/>
    <property type="match status" value="1"/>
</dbReference>
<dbReference type="Proteomes" id="UP001583177">
    <property type="component" value="Unassembled WGS sequence"/>
</dbReference>
<evidence type="ECO:0000256" key="3">
    <source>
        <dbReference type="ARBA" id="ARBA00022691"/>
    </source>
</evidence>
<dbReference type="InterPro" id="IPR001077">
    <property type="entry name" value="COMT_C"/>
</dbReference>
<dbReference type="EMBL" id="JAWRVE010000043">
    <property type="protein sequence ID" value="KAL1868957.1"/>
    <property type="molecule type" value="Genomic_DNA"/>
</dbReference>
<dbReference type="SUPFAM" id="SSF46785">
    <property type="entry name" value="Winged helix' DNA-binding domain"/>
    <property type="match status" value="1"/>
</dbReference>
<protein>
    <recommendedName>
        <fullName evidence="8">O-methyltransferase</fullName>
    </recommendedName>
</protein>
<organism evidence="6 7">
    <name type="scientific">Diaporthe australafricana</name>
    <dbReference type="NCBI Taxonomy" id="127596"/>
    <lineage>
        <taxon>Eukaryota</taxon>
        <taxon>Fungi</taxon>
        <taxon>Dikarya</taxon>
        <taxon>Ascomycota</taxon>
        <taxon>Pezizomycotina</taxon>
        <taxon>Sordariomycetes</taxon>
        <taxon>Sordariomycetidae</taxon>
        <taxon>Diaporthales</taxon>
        <taxon>Diaporthaceae</taxon>
        <taxon>Diaporthe</taxon>
    </lineage>
</organism>
<evidence type="ECO:0000313" key="6">
    <source>
        <dbReference type="EMBL" id="KAL1868957.1"/>
    </source>
</evidence>
<dbReference type="PANTHER" id="PTHR43712">
    <property type="entry name" value="PUTATIVE (AFU_ORTHOLOGUE AFUA_4G14580)-RELATED"/>
    <property type="match status" value="1"/>
</dbReference>
<keyword evidence="3" id="KW-0949">S-adenosyl-L-methionine</keyword>
<feature type="domain" description="O-methyltransferase C-terminal" evidence="4">
    <location>
        <begin position="221"/>
        <end position="400"/>
    </location>
</feature>
<evidence type="ECO:0008006" key="8">
    <source>
        <dbReference type="Google" id="ProtNLM"/>
    </source>
</evidence>
<dbReference type="InterPro" id="IPR036388">
    <property type="entry name" value="WH-like_DNA-bd_sf"/>
</dbReference>
<proteinExistence type="predicted"/>
<dbReference type="Pfam" id="PF08100">
    <property type="entry name" value="Dimerisation"/>
    <property type="match status" value="1"/>
</dbReference>
<keyword evidence="7" id="KW-1185">Reference proteome</keyword>
<dbReference type="InterPro" id="IPR036390">
    <property type="entry name" value="WH_DNA-bd_sf"/>
</dbReference>
<dbReference type="SUPFAM" id="SSF53335">
    <property type="entry name" value="S-adenosyl-L-methionine-dependent methyltransferases"/>
    <property type="match status" value="1"/>
</dbReference>
<dbReference type="InterPro" id="IPR012967">
    <property type="entry name" value="COMT_dimerisation"/>
</dbReference>
<comment type="caution">
    <text evidence="6">The sequence shown here is derived from an EMBL/GenBank/DDBJ whole genome shotgun (WGS) entry which is preliminary data.</text>
</comment>
<evidence type="ECO:0000259" key="5">
    <source>
        <dbReference type="Pfam" id="PF08100"/>
    </source>
</evidence>
<keyword evidence="2" id="KW-0808">Transferase</keyword>
<dbReference type="Pfam" id="PF00891">
    <property type="entry name" value="Methyltransf_2"/>
    <property type="match status" value="1"/>
</dbReference>
<evidence type="ECO:0000256" key="2">
    <source>
        <dbReference type="ARBA" id="ARBA00022679"/>
    </source>
</evidence>